<dbReference type="Pfam" id="PF06012">
    <property type="entry name" value="DUF908"/>
    <property type="match status" value="2"/>
</dbReference>
<evidence type="ECO:0000313" key="3">
    <source>
        <dbReference type="Proteomes" id="UP000639772"/>
    </source>
</evidence>
<protein>
    <recommendedName>
        <fullName evidence="1">DUF908 domain-containing protein</fullName>
    </recommendedName>
</protein>
<organism evidence="2 3">
    <name type="scientific">Vanilla planifolia</name>
    <name type="common">Vanilla</name>
    <dbReference type="NCBI Taxonomy" id="51239"/>
    <lineage>
        <taxon>Eukaryota</taxon>
        <taxon>Viridiplantae</taxon>
        <taxon>Streptophyta</taxon>
        <taxon>Embryophyta</taxon>
        <taxon>Tracheophyta</taxon>
        <taxon>Spermatophyta</taxon>
        <taxon>Magnoliopsida</taxon>
        <taxon>Liliopsida</taxon>
        <taxon>Asparagales</taxon>
        <taxon>Orchidaceae</taxon>
        <taxon>Vanilloideae</taxon>
        <taxon>Vanilleae</taxon>
        <taxon>Vanilla</taxon>
    </lineage>
</organism>
<feature type="domain" description="DUF908" evidence="1">
    <location>
        <begin position="238"/>
        <end position="402"/>
    </location>
</feature>
<comment type="caution">
    <text evidence="2">The sequence shown here is derived from an EMBL/GenBank/DDBJ whole genome shotgun (WGS) entry which is preliminary data.</text>
</comment>
<dbReference type="Proteomes" id="UP000639772">
    <property type="component" value="Chromosome 13"/>
</dbReference>
<reference evidence="2 3" key="1">
    <citation type="journal article" date="2020" name="Nat. Food">
        <title>A phased Vanilla planifolia genome enables genetic improvement of flavour and production.</title>
        <authorList>
            <person name="Hasing T."/>
            <person name="Tang H."/>
            <person name="Brym M."/>
            <person name="Khazi F."/>
            <person name="Huang T."/>
            <person name="Chambers A.H."/>
        </authorList>
    </citation>
    <scope>NUCLEOTIDE SEQUENCE [LARGE SCALE GENOMIC DNA]</scope>
    <source>
        <tissue evidence="2">Leaf</tissue>
    </source>
</reference>
<evidence type="ECO:0000259" key="1">
    <source>
        <dbReference type="Pfam" id="PF06012"/>
    </source>
</evidence>
<dbReference type="EMBL" id="JADCNM010000013">
    <property type="protein sequence ID" value="KAG0456448.1"/>
    <property type="molecule type" value="Genomic_DNA"/>
</dbReference>
<evidence type="ECO:0000313" key="2">
    <source>
        <dbReference type="EMBL" id="KAG0456448.1"/>
    </source>
</evidence>
<dbReference type="InterPro" id="IPR010309">
    <property type="entry name" value="E3_Ub_ligase_DUF908"/>
</dbReference>
<gene>
    <name evidence="2" type="ORF">HPP92_024236</name>
</gene>
<name>A0A835PPC9_VANPL</name>
<dbReference type="OrthoDB" id="1717962at2759"/>
<sequence length="417" mass="46195">MDRFSLEEDRGELEGGFEMAGLGSSFPLRLQQILSAGRPTSPALKLESDPPAKVKSFIDRVIKSPLHDIAIPLFRLFGGSTIRKDLLLSDCIIEEDGFPKQSILHILRVMQIILENCHNKGSFNGLEHFKLLLASTDPDIIIATLETLSSLMKINLSKLHGSGKLISCGSMNSHLLSLAQGWGSKEEGLGLYSCVLANERNQQEGFSLFPPDMENECDAIQCRLGSTLHFEFNVAAPQDSTTYQGKKSKLHVINIPGLHMRKEDDLVILKECIEKFSVPPEHRFSLLTRIRYARAFRSPRMCRLYSKICILAFIVLVQSNDAHDELVSFFANEPEYTNELIRLVRSEESIPATIRALAMLALGAQLAAYASSHERARIFSGSSIISVGGNRMVLLSVLQKAIVSLSNPSDPSSPLFL</sequence>
<accession>A0A835PPC9</accession>
<dbReference type="AlphaFoldDB" id="A0A835PPC9"/>
<feature type="domain" description="DUF908" evidence="1">
    <location>
        <begin position="100"/>
        <end position="184"/>
    </location>
</feature>
<proteinExistence type="predicted"/>